<reference evidence="2" key="1">
    <citation type="journal article" date="2019" name="Int. J. Syst. Evol. Microbiol.">
        <title>The Global Catalogue of Microorganisms (GCM) 10K type strain sequencing project: providing services to taxonomists for standard genome sequencing and annotation.</title>
        <authorList>
            <consortium name="The Broad Institute Genomics Platform"/>
            <consortium name="The Broad Institute Genome Sequencing Center for Infectious Disease"/>
            <person name="Wu L."/>
            <person name="Ma J."/>
        </authorList>
    </citation>
    <scope>NUCLEOTIDE SEQUENCE [LARGE SCALE GENOMIC DNA]</scope>
    <source>
        <strain evidence="2">CCM 7132</strain>
    </source>
</reference>
<proteinExistence type="predicted"/>
<sequence>MLAEKVTDSLLAALDRPDLQSLSDRIVFDLSPRLHLPFTVSADTIVLGAIAFERPDMAPTLLRYALEWGFLLQGLPTHDRPLAAIVAARVAALFHQLDCDTPTLPAGLEWLHDFAADQPPSASRVTALWPKLTQFCPEASVSVVEPALLLARLKPLWSCLAPAEYLMADGGDERLSIDPETGLNRYGCSHRPRPWAVTFSSSTASSLSERGYLGAERARRAFLLDALHGTPAPRAREVSCLTVKDGLAALYGLDSRDNVVLAASGTDCELAVLAVGLMRARGAAITNVLIAPDETGSGVPLAAQGRHFAAETALGNSADKARLLDGFPEQTRLLGIAIRNPDGSPRETKALNDEVRACVMREVAEGRHVILHQLDMSKTGLVGPCHDLLAELAGLYPDELTFVVDACQARLAPERVGMMVRSGMMVMTTGSKFLTGPPFCGAVLLPQSQVEALAGFSLPEGLSAYFNRCDWPATRTPDRLARDGNLGLSLRWQAALAESEAFGAVPRTRIIETLRRFELTARDVIARHAALTLLPVPSLERARIDGQEVWDVVPTVFSFLVNDPQDAEKPLSLERARALHRWLNADLSPWIAGEKLAELLCHLGQPVPVPHPALGGDNAGALRLCAGARLVSGEPSHAGLTDQSRLAREFADIRRAFAKISLILAHWDRLEAADPVPRYAPHSHFSRKSLVS</sequence>
<keyword evidence="2" id="KW-1185">Reference proteome</keyword>
<dbReference type="Proteomes" id="UP000637769">
    <property type="component" value="Unassembled WGS sequence"/>
</dbReference>
<protein>
    <submittedName>
        <fullName evidence="1">Uncharacterized protein</fullName>
    </submittedName>
</protein>
<accession>A0ABQ1LQ36</accession>
<evidence type="ECO:0000313" key="2">
    <source>
        <dbReference type="Proteomes" id="UP000637769"/>
    </source>
</evidence>
<gene>
    <name evidence="1" type="ORF">GCM10007207_10740</name>
</gene>
<comment type="caution">
    <text evidence="1">The sequence shown here is derived from an EMBL/GenBank/DDBJ whole genome shotgun (WGS) entry which is preliminary data.</text>
</comment>
<dbReference type="EMBL" id="BMCH01000002">
    <property type="protein sequence ID" value="GGC27122.1"/>
    <property type="molecule type" value="Genomic_DNA"/>
</dbReference>
<organism evidence="1 2">
    <name type="scientific">Asaia siamensis</name>
    <dbReference type="NCBI Taxonomy" id="110479"/>
    <lineage>
        <taxon>Bacteria</taxon>
        <taxon>Pseudomonadati</taxon>
        <taxon>Pseudomonadota</taxon>
        <taxon>Alphaproteobacteria</taxon>
        <taxon>Acetobacterales</taxon>
        <taxon>Acetobacteraceae</taxon>
        <taxon>Asaia</taxon>
    </lineage>
</organism>
<evidence type="ECO:0000313" key="1">
    <source>
        <dbReference type="EMBL" id="GGC27122.1"/>
    </source>
</evidence>
<name>A0ABQ1LQ36_9PROT</name>